<evidence type="ECO:0000313" key="8">
    <source>
        <dbReference type="EMBL" id="AJG97003.1"/>
    </source>
</evidence>
<proteinExistence type="inferred from homology"/>
<dbReference type="STRING" id="1520.LF65_00334"/>
<dbReference type="Gene3D" id="3.20.20.70">
    <property type="entry name" value="Aldolase class I"/>
    <property type="match status" value="1"/>
</dbReference>
<dbReference type="SFLD" id="SFLDG01067">
    <property type="entry name" value="SPASM/twitch_domain_containing"/>
    <property type="match status" value="1"/>
</dbReference>
<comment type="cofactor">
    <cofactor evidence="1">
        <name>[4Fe-4S] cluster</name>
        <dbReference type="ChEBI" id="CHEBI:49883"/>
    </cofactor>
</comment>
<comment type="similarity">
    <text evidence="6">Belongs to the radical SAM superfamily. Anaerobic sulfatase-maturating enzyme family.</text>
</comment>
<dbReference type="SFLD" id="SFLDG01384">
    <property type="entry name" value="thioether_bond_formation_requi"/>
    <property type="match status" value="1"/>
</dbReference>
<dbReference type="Proteomes" id="UP000031866">
    <property type="component" value="Chromosome"/>
</dbReference>
<dbReference type="RefSeq" id="WP_041893640.1">
    <property type="nucleotide sequence ID" value="NZ_CP010086.2"/>
</dbReference>
<dbReference type="CDD" id="cd01335">
    <property type="entry name" value="Radical_SAM"/>
    <property type="match status" value="1"/>
</dbReference>
<dbReference type="GO" id="GO:0016491">
    <property type="term" value="F:oxidoreductase activity"/>
    <property type="evidence" value="ECO:0007669"/>
    <property type="project" value="InterPro"/>
</dbReference>
<evidence type="ECO:0000256" key="1">
    <source>
        <dbReference type="ARBA" id="ARBA00001966"/>
    </source>
</evidence>
<evidence type="ECO:0000256" key="2">
    <source>
        <dbReference type="ARBA" id="ARBA00022691"/>
    </source>
</evidence>
<dbReference type="SFLD" id="SFLDG01386">
    <property type="entry name" value="main_SPASM_domain-containing"/>
    <property type="match status" value="1"/>
</dbReference>
<dbReference type="PANTHER" id="PTHR43273:SF3">
    <property type="entry name" value="ANAEROBIC SULFATASE-MATURATING ENZYME HOMOLOG ASLB-RELATED"/>
    <property type="match status" value="1"/>
</dbReference>
<evidence type="ECO:0000256" key="6">
    <source>
        <dbReference type="ARBA" id="ARBA00023601"/>
    </source>
</evidence>
<name>A0A0B5QJW9_CLOBE</name>
<evidence type="ECO:0000313" key="9">
    <source>
        <dbReference type="Proteomes" id="UP000031866"/>
    </source>
</evidence>
<evidence type="ECO:0000256" key="4">
    <source>
        <dbReference type="ARBA" id="ARBA00023004"/>
    </source>
</evidence>
<keyword evidence="4" id="KW-0408">Iron</keyword>
<keyword evidence="3" id="KW-0479">Metal-binding</keyword>
<feature type="domain" description="Radical SAM core" evidence="7">
    <location>
        <begin position="1"/>
        <end position="214"/>
    </location>
</feature>
<evidence type="ECO:0000259" key="7">
    <source>
        <dbReference type="PROSITE" id="PS51918"/>
    </source>
</evidence>
<dbReference type="InterPro" id="IPR023867">
    <property type="entry name" value="Sulphatase_maturase_rSAM"/>
</dbReference>
<dbReference type="InterPro" id="IPR007197">
    <property type="entry name" value="rSAM"/>
</dbReference>
<keyword evidence="2" id="KW-0949">S-adenosyl-L-methionine</keyword>
<evidence type="ECO:0000256" key="3">
    <source>
        <dbReference type="ARBA" id="ARBA00022723"/>
    </source>
</evidence>
<dbReference type="AlphaFoldDB" id="A0A0B5QJW9"/>
<dbReference type="KEGG" id="cbei:LF65_00334"/>
<dbReference type="InterPro" id="IPR013785">
    <property type="entry name" value="Aldolase_TIM"/>
</dbReference>
<sequence>MNVSLFFTNKCNMKCRYCYEANKMERSISYDLLDQTIEFIVNHKQKNGIDKLSVVTHGGEPLIEFDKIKYFIRNLNKRINNVEYIMTTNATLLNDEIIEYLSQHYSMLSVSIDGTKQAHNLNRIFQNGNGSYDHVIENAKRLLKKRSDLKARLTVNPQNAPFLFAGVKELMDLGFMDIAPVPDEFDTTWDEDSLKILFSQGKKIIDYIKQNELLVNVGLINDSLVKCKNSICDGGITTMSIETNGDIYPCVTSVGHEEFVIGNVYKGINKQRVDDISAWGKIKNKECVGCKRYDYCTSTRCKIINKLLTNDLHTPSVVTCNFQNVRVNLSEHYKLKMS</sequence>
<dbReference type="PROSITE" id="PS51918">
    <property type="entry name" value="RADICAL_SAM"/>
    <property type="match status" value="1"/>
</dbReference>
<dbReference type="SUPFAM" id="SSF102114">
    <property type="entry name" value="Radical SAM enzymes"/>
    <property type="match status" value="1"/>
</dbReference>
<dbReference type="PANTHER" id="PTHR43273">
    <property type="entry name" value="ANAEROBIC SULFATASE-MATURATING ENZYME HOMOLOG ASLB-RELATED"/>
    <property type="match status" value="1"/>
</dbReference>
<dbReference type="SFLD" id="SFLDS00029">
    <property type="entry name" value="Radical_SAM"/>
    <property type="match status" value="1"/>
</dbReference>
<evidence type="ECO:0000256" key="5">
    <source>
        <dbReference type="ARBA" id="ARBA00023014"/>
    </source>
</evidence>
<dbReference type="InterPro" id="IPR058240">
    <property type="entry name" value="rSAM_sf"/>
</dbReference>
<dbReference type="GO" id="GO:0046872">
    <property type="term" value="F:metal ion binding"/>
    <property type="evidence" value="ECO:0007669"/>
    <property type="project" value="UniProtKB-KW"/>
</dbReference>
<dbReference type="Pfam" id="PF04055">
    <property type="entry name" value="Radical_SAM"/>
    <property type="match status" value="1"/>
</dbReference>
<accession>A0A0B5QJW9</accession>
<gene>
    <name evidence="8" type="ORF">LF65_00334</name>
</gene>
<dbReference type="OrthoDB" id="9808591at2"/>
<dbReference type="NCBIfam" id="TIGR04085">
    <property type="entry name" value="rSAM_more_4Fe4S"/>
    <property type="match status" value="1"/>
</dbReference>
<dbReference type="EMBL" id="CP010086">
    <property type="protein sequence ID" value="AJG97003.1"/>
    <property type="molecule type" value="Genomic_DNA"/>
</dbReference>
<dbReference type="GO" id="GO:0051536">
    <property type="term" value="F:iron-sulfur cluster binding"/>
    <property type="evidence" value="ECO:0007669"/>
    <property type="project" value="UniProtKB-KW"/>
</dbReference>
<protein>
    <submittedName>
        <fullName evidence="8">Heme biosynthesis protein</fullName>
    </submittedName>
</protein>
<organism evidence="8 9">
    <name type="scientific">Clostridium beijerinckii</name>
    <name type="common">Clostridium MP</name>
    <dbReference type="NCBI Taxonomy" id="1520"/>
    <lineage>
        <taxon>Bacteria</taxon>
        <taxon>Bacillati</taxon>
        <taxon>Bacillota</taxon>
        <taxon>Clostridia</taxon>
        <taxon>Eubacteriales</taxon>
        <taxon>Clostridiaceae</taxon>
        <taxon>Clostridium</taxon>
    </lineage>
</organism>
<dbReference type="InterPro" id="IPR023885">
    <property type="entry name" value="4Fe4S-binding_SPASM_dom"/>
</dbReference>
<keyword evidence="5" id="KW-0411">Iron-sulfur</keyword>
<reference evidence="9" key="1">
    <citation type="submission" date="2014-12" db="EMBL/GenBank/DDBJ databases">
        <title>Genome sequence of Clostridium beijerinckii strain 59B.</title>
        <authorList>
            <person name="Little G.T."/>
            <person name="Minton N.P."/>
        </authorList>
    </citation>
    <scope>NUCLEOTIDE SEQUENCE [LARGE SCALE GENOMIC DNA]</scope>
    <source>
        <strain evidence="9">59B</strain>
    </source>
</reference>